<name>A0A934SMW7_9MICO</name>
<dbReference type="AlphaFoldDB" id="A0A934SMW7"/>
<gene>
    <name evidence="2" type="ORF">IV501_04780</name>
    <name evidence="3" type="ORF">IV501_09845</name>
</gene>
<reference evidence="3" key="1">
    <citation type="submission" date="2021-01" db="EMBL/GenBank/DDBJ databases">
        <title>Lacisediminihabitans sp. nov. strain G11-30, isolated from Antarctic Soil.</title>
        <authorList>
            <person name="Li J."/>
        </authorList>
    </citation>
    <scope>NUCLEOTIDE SEQUENCE</scope>
    <source>
        <strain evidence="3">G11-30</strain>
    </source>
</reference>
<keyword evidence="4" id="KW-1185">Reference proteome</keyword>
<evidence type="ECO:0000313" key="2">
    <source>
        <dbReference type="EMBL" id="MBK4346940.1"/>
    </source>
</evidence>
<protein>
    <submittedName>
        <fullName evidence="3">Uncharacterized protein</fullName>
    </submittedName>
</protein>
<accession>A0A934SMW7</accession>
<dbReference type="RefSeq" id="WP_200555222.1">
    <property type="nucleotide sequence ID" value="NZ_JAEPES010000001.1"/>
</dbReference>
<feature type="region of interest" description="Disordered" evidence="1">
    <location>
        <begin position="1"/>
        <end position="70"/>
    </location>
</feature>
<feature type="compositionally biased region" description="Acidic residues" evidence="1">
    <location>
        <begin position="43"/>
        <end position="54"/>
    </location>
</feature>
<evidence type="ECO:0000313" key="4">
    <source>
        <dbReference type="Proteomes" id="UP000636458"/>
    </source>
</evidence>
<dbReference type="EMBL" id="JAEPES010000003">
    <property type="protein sequence ID" value="MBK4347937.1"/>
    <property type="molecule type" value="Genomic_DNA"/>
</dbReference>
<dbReference type="Proteomes" id="UP000636458">
    <property type="component" value="Unassembled WGS sequence"/>
</dbReference>
<evidence type="ECO:0000256" key="1">
    <source>
        <dbReference type="SAM" id="MobiDB-lite"/>
    </source>
</evidence>
<proteinExistence type="predicted"/>
<sequence>MSDQKTPEGAQDQSATAQSATELYGDGSIPQDADFTDPASADDPVEESILDELPDGGGAEGEPPAGSPLP</sequence>
<evidence type="ECO:0000313" key="3">
    <source>
        <dbReference type="EMBL" id="MBK4347937.1"/>
    </source>
</evidence>
<dbReference type="EMBL" id="JAEPES010000001">
    <property type="protein sequence ID" value="MBK4346940.1"/>
    <property type="molecule type" value="Genomic_DNA"/>
</dbReference>
<comment type="caution">
    <text evidence="3">The sequence shown here is derived from an EMBL/GenBank/DDBJ whole genome shotgun (WGS) entry which is preliminary data.</text>
</comment>
<feature type="compositionally biased region" description="Low complexity" evidence="1">
    <location>
        <begin position="10"/>
        <end position="21"/>
    </location>
</feature>
<organism evidence="3 4">
    <name type="scientific">Lacisediminihabitans changchengi</name>
    <dbReference type="NCBI Taxonomy" id="2787634"/>
    <lineage>
        <taxon>Bacteria</taxon>
        <taxon>Bacillati</taxon>
        <taxon>Actinomycetota</taxon>
        <taxon>Actinomycetes</taxon>
        <taxon>Micrococcales</taxon>
        <taxon>Microbacteriaceae</taxon>
        <taxon>Lacisediminihabitans</taxon>
    </lineage>
</organism>